<dbReference type="RefSeq" id="WP_408336995.1">
    <property type="nucleotide sequence ID" value="NZ_JAQQCF010000012.1"/>
</dbReference>
<organism evidence="1 2">
    <name type="scientific">Paraburkholderia metrosideri</name>
    <dbReference type="NCBI Taxonomy" id="580937"/>
    <lineage>
        <taxon>Bacteria</taxon>
        <taxon>Pseudomonadati</taxon>
        <taxon>Pseudomonadota</taxon>
        <taxon>Betaproteobacteria</taxon>
        <taxon>Burkholderiales</taxon>
        <taxon>Burkholderiaceae</taxon>
        <taxon>Paraburkholderia</taxon>
    </lineage>
</organism>
<gene>
    <name evidence="1" type="ORF">PQQ63_15335</name>
</gene>
<dbReference type="Proteomes" id="UP001629432">
    <property type="component" value="Unassembled WGS sequence"/>
</dbReference>
<dbReference type="EMBL" id="JAQQCF010000012">
    <property type="protein sequence ID" value="MFM0638074.1"/>
    <property type="molecule type" value="Genomic_DNA"/>
</dbReference>
<dbReference type="Pfam" id="PF11651">
    <property type="entry name" value="P22_CoatProtein"/>
    <property type="match status" value="1"/>
</dbReference>
<evidence type="ECO:0000313" key="1">
    <source>
        <dbReference type="EMBL" id="MFM0638074.1"/>
    </source>
</evidence>
<evidence type="ECO:0000313" key="2">
    <source>
        <dbReference type="Proteomes" id="UP001629432"/>
    </source>
</evidence>
<keyword evidence="2" id="KW-1185">Reference proteome</keyword>
<name>A0ABW9DTU1_9BURK</name>
<sequence length="404" mass="43708">MANTLLTPQEITREALRVLHAKLNFVKRINRQYEDRFAQSGGKIGATLNIRKPPRYTVSSGPNLSTQDATESYIPLTVSSQKHVDMTFSSYEQTMQIDDFSKRFIEPAMAQLASYIENDALSMYKSIWTQVGSPTNPANALRPFLQARQRMNNNLAPLDGQRSMLLNTDTSVEVVDSLKGLFQSSNQIAKQYEEGMMGRTAGFDWLENTLLPNQTPGTLAGTILVNGASQTGATLIADGATASTAALKQGDIFTLPGVYGVHRETRQAFGYLQQFVCTSDATADGSGNLSIGISPSIITTGAFQTVTASPADNAALAFAGTASTPYGVNLAFHKDAFTFASCDLIDVSKYGAWGAREVFDGISLRLARQYAIGTDTIPTRIDVLYGYTTLYPELAARVANQPAS</sequence>
<reference evidence="1 2" key="1">
    <citation type="journal article" date="2024" name="Chem. Sci.">
        <title>Discovery of megapolipeptins by genome mining of a Burkholderiales bacteria collection.</title>
        <authorList>
            <person name="Paulo B.S."/>
            <person name="Recchia M.J.J."/>
            <person name="Lee S."/>
            <person name="Fergusson C.H."/>
            <person name="Romanowski S.B."/>
            <person name="Hernandez A."/>
            <person name="Krull N."/>
            <person name="Liu D.Y."/>
            <person name="Cavanagh H."/>
            <person name="Bos A."/>
            <person name="Gray C.A."/>
            <person name="Murphy B.T."/>
            <person name="Linington R.G."/>
            <person name="Eustaquio A.S."/>
        </authorList>
    </citation>
    <scope>NUCLEOTIDE SEQUENCE [LARGE SCALE GENOMIC DNA]</scope>
    <source>
        <strain evidence="1 2">RL17-338-BIC-A</strain>
    </source>
</reference>
<comment type="caution">
    <text evidence="1">The sequence shown here is derived from an EMBL/GenBank/DDBJ whole genome shotgun (WGS) entry which is preliminary data.</text>
</comment>
<protein>
    <submittedName>
        <fullName evidence="1">P22 phage major capsid protein family protein</fullName>
    </submittedName>
</protein>
<proteinExistence type="predicted"/>
<dbReference type="Gene3D" id="2.40.30.240">
    <property type="match status" value="1"/>
</dbReference>
<accession>A0ABW9DTU1</accession>
<dbReference type="InterPro" id="IPR024659">
    <property type="entry name" value="Phage_coat_Gp5"/>
</dbReference>